<organism evidence="1 2">
    <name type="scientific">Smallanthus sonchifolius</name>
    <dbReference type="NCBI Taxonomy" id="185202"/>
    <lineage>
        <taxon>Eukaryota</taxon>
        <taxon>Viridiplantae</taxon>
        <taxon>Streptophyta</taxon>
        <taxon>Embryophyta</taxon>
        <taxon>Tracheophyta</taxon>
        <taxon>Spermatophyta</taxon>
        <taxon>Magnoliopsida</taxon>
        <taxon>eudicotyledons</taxon>
        <taxon>Gunneridae</taxon>
        <taxon>Pentapetalae</taxon>
        <taxon>asterids</taxon>
        <taxon>campanulids</taxon>
        <taxon>Asterales</taxon>
        <taxon>Asteraceae</taxon>
        <taxon>Asteroideae</taxon>
        <taxon>Heliantheae alliance</taxon>
        <taxon>Millerieae</taxon>
        <taxon>Smallanthus</taxon>
    </lineage>
</organism>
<sequence>MDKRLFQAVLNGDVDNLLREVEANPTMLHAAALEGGENPLHIACLAGHLNFAATVVKLRPQFSWELNQDGFSPLHIAASCGHIEIVKELLQVNPDLCLLQGKNRKIPLHLAVAKGNVEVTKLLLSRLESIDCTTAQGETSLHLALKYNQFEVFHVLIQYLKQVDKEDLLNCKDINGNTILHLAVCKKQYQVVDHILNGGVISKEKLELNSLNKSGLTPLDMLLMFQSEAGDREIHEILIQTGALKAGNLQSPAHTQEKRSNLHVTRHQHPGFHPRKLLNYFRFNSLRDSPSKVRNTLLVIAILVTTATYQPVLSTPGGTWQDDYVPSTLNTSSSSATTNITTATKPHTAGQPIMLTHRPIVYNAFILVNSLGFYTSIHMIVMLTISFPMRFELGIVLIALITSYSFGIIGVIPADQTGTRIVSFFLGLMSTIPMTTLWLRDRPERPRNASANRGQERV</sequence>
<proteinExistence type="predicted"/>
<gene>
    <name evidence="1" type="ORF">L1987_00893</name>
</gene>
<protein>
    <submittedName>
        <fullName evidence="1">Uncharacterized protein</fullName>
    </submittedName>
</protein>
<evidence type="ECO:0000313" key="1">
    <source>
        <dbReference type="EMBL" id="KAI3826835.1"/>
    </source>
</evidence>
<dbReference type="EMBL" id="CM042018">
    <property type="protein sequence ID" value="KAI3826835.1"/>
    <property type="molecule type" value="Genomic_DNA"/>
</dbReference>
<reference evidence="2" key="1">
    <citation type="journal article" date="2022" name="Mol. Ecol. Resour.">
        <title>The genomes of chicory, endive, great burdock and yacon provide insights into Asteraceae palaeo-polyploidization history and plant inulin production.</title>
        <authorList>
            <person name="Fan W."/>
            <person name="Wang S."/>
            <person name="Wang H."/>
            <person name="Wang A."/>
            <person name="Jiang F."/>
            <person name="Liu H."/>
            <person name="Zhao H."/>
            <person name="Xu D."/>
            <person name="Zhang Y."/>
        </authorList>
    </citation>
    <scope>NUCLEOTIDE SEQUENCE [LARGE SCALE GENOMIC DNA]</scope>
    <source>
        <strain evidence="2">cv. Yunnan</strain>
    </source>
</reference>
<dbReference type="Proteomes" id="UP001056120">
    <property type="component" value="Linkage Group LG01"/>
</dbReference>
<evidence type="ECO:0000313" key="2">
    <source>
        <dbReference type="Proteomes" id="UP001056120"/>
    </source>
</evidence>
<accession>A0ACB9K3S8</accession>
<keyword evidence="2" id="KW-1185">Reference proteome</keyword>
<comment type="caution">
    <text evidence="1">The sequence shown here is derived from an EMBL/GenBank/DDBJ whole genome shotgun (WGS) entry which is preliminary data.</text>
</comment>
<name>A0ACB9K3S8_9ASTR</name>
<reference evidence="1 2" key="2">
    <citation type="journal article" date="2022" name="Mol. Ecol. Resour.">
        <title>The genomes of chicory, endive, great burdock and yacon provide insights into Asteraceae paleo-polyploidization history and plant inulin production.</title>
        <authorList>
            <person name="Fan W."/>
            <person name="Wang S."/>
            <person name="Wang H."/>
            <person name="Wang A."/>
            <person name="Jiang F."/>
            <person name="Liu H."/>
            <person name="Zhao H."/>
            <person name="Xu D."/>
            <person name="Zhang Y."/>
        </authorList>
    </citation>
    <scope>NUCLEOTIDE SEQUENCE [LARGE SCALE GENOMIC DNA]</scope>
    <source>
        <strain evidence="2">cv. Yunnan</strain>
        <tissue evidence="1">Leaves</tissue>
    </source>
</reference>